<name>A0A1I5LYH8_9BACT</name>
<dbReference type="InterPro" id="IPR013211">
    <property type="entry name" value="LVIVD"/>
</dbReference>
<dbReference type="PANTHER" id="PTHR47197:SF3">
    <property type="entry name" value="DIHYDRO-HEME D1 DEHYDROGENASE"/>
    <property type="match status" value="1"/>
</dbReference>
<evidence type="ECO:0000313" key="3">
    <source>
        <dbReference type="EMBL" id="SFP02217.1"/>
    </source>
</evidence>
<dbReference type="Proteomes" id="UP000199227">
    <property type="component" value="Unassembled WGS sequence"/>
</dbReference>
<keyword evidence="1" id="KW-0732">Signal</keyword>
<reference evidence="3 4" key="1">
    <citation type="submission" date="2016-10" db="EMBL/GenBank/DDBJ databases">
        <authorList>
            <person name="de Groot N.N."/>
        </authorList>
    </citation>
    <scope>NUCLEOTIDE SEQUENCE [LARGE SCALE GENOMIC DNA]</scope>
    <source>
        <strain evidence="3 4">EP1-55-1</strain>
    </source>
</reference>
<dbReference type="InterPro" id="IPR051200">
    <property type="entry name" value="Host-pathogen_enzymatic-act"/>
</dbReference>
<sequence>MKKTFLLSIVASIVLNGCNSDSALTTTTSIATTDPITVDADTVPPVIKLLGDNPLTVIVGSDYVDPGATAIDNVDGAVGVDIYNTVDTTKEGEYSVIYTAADSNNNISKTTRTVKVVAAENDTLYNIVSSLKLVGYASEIALSSDGTKAYIADGANGLQIIDISDPTNISIINSINTSDASAIALSSDGAKAYVADGTNGLQIIDISDPANLSIIGNIDLPGNLSGIALSSDGNKAYLTNTVNGLQIIDISDPTNPSIISSIDTEHALAIALSSDGAKAYLADGANGLQIIDISDPANLSIIGSVNTNDTYAVALSSDGTKAYLADGSNLRIVDVSNAANPAIIGNINALSYITAIALSSDNIAYLADGNNLRIVDISNAANPVEIKNISMSPETPLSVTLSSDETKVFAGCANFADENGSLKIINLP</sequence>
<dbReference type="AlphaFoldDB" id="A0A1I5LYH8"/>
<evidence type="ECO:0000313" key="4">
    <source>
        <dbReference type="Proteomes" id="UP000199227"/>
    </source>
</evidence>
<dbReference type="InterPro" id="IPR013783">
    <property type="entry name" value="Ig-like_fold"/>
</dbReference>
<feature type="chain" id="PRO_5011550253" evidence="1">
    <location>
        <begin position="24"/>
        <end position="428"/>
    </location>
</feature>
<dbReference type="Pfam" id="PF08309">
    <property type="entry name" value="LVIVD"/>
    <property type="match status" value="6"/>
</dbReference>
<feature type="signal peptide" evidence="1">
    <location>
        <begin position="1"/>
        <end position="23"/>
    </location>
</feature>
<protein>
    <submittedName>
        <fullName evidence="3">Uncharacterized conserved protein</fullName>
    </submittedName>
</protein>
<dbReference type="Pfam" id="PF16403">
    <property type="entry name" value="Bact_surface_Ig-like"/>
    <property type="match status" value="1"/>
</dbReference>
<dbReference type="RefSeq" id="WP_177201952.1">
    <property type="nucleotide sequence ID" value="NZ_FOXB01000004.1"/>
</dbReference>
<dbReference type="Gene3D" id="2.130.10.10">
    <property type="entry name" value="YVTN repeat-like/Quinoprotein amine dehydrogenase"/>
    <property type="match status" value="2"/>
</dbReference>
<dbReference type="EMBL" id="FOXB01000004">
    <property type="protein sequence ID" value="SFP02217.1"/>
    <property type="molecule type" value="Genomic_DNA"/>
</dbReference>
<organism evidence="3 4">
    <name type="scientific">Hydrogenimonas thermophila</name>
    <dbReference type="NCBI Taxonomy" id="223786"/>
    <lineage>
        <taxon>Bacteria</taxon>
        <taxon>Pseudomonadati</taxon>
        <taxon>Campylobacterota</taxon>
        <taxon>Epsilonproteobacteria</taxon>
        <taxon>Campylobacterales</taxon>
        <taxon>Hydrogenimonadaceae</taxon>
        <taxon>Hydrogenimonas</taxon>
    </lineage>
</organism>
<feature type="domain" description="Pesticidal crystal protein Cry22Aa Ig-like" evidence="2">
    <location>
        <begin position="47"/>
        <end position="116"/>
    </location>
</feature>
<evidence type="ECO:0000256" key="1">
    <source>
        <dbReference type="SAM" id="SignalP"/>
    </source>
</evidence>
<gene>
    <name evidence="3" type="ORF">SAMN05216234_10476</name>
</gene>
<dbReference type="PANTHER" id="PTHR47197">
    <property type="entry name" value="PROTEIN NIRF"/>
    <property type="match status" value="1"/>
</dbReference>
<dbReference type="InterPro" id="IPR011044">
    <property type="entry name" value="Quino_amine_DH_bsu"/>
</dbReference>
<keyword evidence="4" id="KW-1185">Reference proteome</keyword>
<dbReference type="STRING" id="223786.SAMN05216234_10476"/>
<dbReference type="InterPro" id="IPR032179">
    <property type="entry name" value="Cry22Aa_Ig-like"/>
</dbReference>
<evidence type="ECO:0000259" key="2">
    <source>
        <dbReference type="Pfam" id="PF16403"/>
    </source>
</evidence>
<accession>A0A1I5LYH8</accession>
<dbReference type="SUPFAM" id="SSF50969">
    <property type="entry name" value="YVTN repeat-like/Quinoprotein amine dehydrogenase"/>
    <property type="match status" value="1"/>
</dbReference>
<proteinExistence type="predicted"/>
<dbReference type="InterPro" id="IPR015943">
    <property type="entry name" value="WD40/YVTN_repeat-like_dom_sf"/>
</dbReference>
<dbReference type="Gene3D" id="2.60.40.10">
    <property type="entry name" value="Immunoglobulins"/>
    <property type="match status" value="1"/>
</dbReference>